<dbReference type="InterPro" id="IPR001254">
    <property type="entry name" value="Trypsin_dom"/>
</dbReference>
<dbReference type="GO" id="GO:0006508">
    <property type="term" value="P:proteolysis"/>
    <property type="evidence" value="ECO:0007669"/>
    <property type="project" value="InterPro"/>
</dbReference>
<dbReference type="Gene3D" id="2.40.10.10">
    <property type="entry name" value="Trypsin-like serine proteases"/>
    <property type="match status" value="1"/>
</dbReference>
<sequence length="74" mass="8287">DFNVTKNIAFCSADPANPSFGICKGDRGAPFLCRENDKWIIYGVVLSEECGKNPKVAEIAIRVYSSVKWIRTYL</sequence>
<protein>
    <submittedName>
        <fullName evidence="2">Hyaluronan-binding protein 2</fullName>
    </submittedName>
</protein>
<dbReference type="EMBL" id="BLXT01000684">
    <property type="protein sequence ID" value="GFN79544.1"/>
    <property type="molecule type" value="Genomic_DNA"/>
</dbReference>
<dbReference type="Pfam" id="PF00089">
    <property type="entry name" value="Trypsin"/>
    <property type="match status" value="1"/>
</dbReference>
<reference evidence="2 3" key="1">
    <citation type="journal article" date="2021" name="Elife">
        <title>Chloroplast acquisition without the gene transfer in kleptoplastic sea slugs, Plakobranchus ocellatus.</title>
        <authorList>
            <person name="Maeda T."/>
            <person name="Takahashi S."/>
            <person name="Yoshida T."/>
            <person name="Shimamura S."/>
            <person name="Takaki Y."/>
            <person name="Nagai Y."/>
            <person name="Toyoda A."/>
            <person name="Suzuki Y."/>
            <person name="Arimoto A."/>
            <person name="Ishii H."/>
            <person name="Satoh N."/>
            <person name="Nishiyama T."/>
            <person name="Hasebe M."/>
            <person name="Maruyama T."/>
            <person name="Minagawa J."/>
            <person name="Obokata J."/>
            <person name="Shigenobu S."/>
        </authorList>
    </citation>
    <scope>NUCLEOTIDE SEQUENCE [LARGE SCALE GENOMIC DNA]</scope>
</reference>
<proteinExistence type="predicted"/>
<comment type="caution">
    <text evidence="2">The sequence shown here is derived from an EMBL/GenBank/DDBJ whole genome shotgun (WGS) entry which is preliminary data.</text>
</comment>
<name>A0AAV3Y9U3_9GAST</name>
<dbReference type="SUPFAM" id="SSF50494">
    <property type="entry name" value="Trypsin-like serine proteases"/>
    <property type="match status" value="1"/>
</dbReference>
<evidence type="ECO:0000313" key="2">
    <source>
        <dbReference type="EMBL" id="GFN79544.1"/>
    </source>
</evidence>
<evidence type="ECO:0000259" key="1">
    <source>
        <dbReference type="Pfam" id="PF00089"/>
    </source>
</evidence>
<dbReference type="AlphaFoldDB" id="A0AAV3Y9U3"/>
<keyword evidence="3" id="KW-1185">Reference proteome</keyword>
<dbReference type="InterPro" id="IPR009003">
    <property type="entry name" value="Peptidase_S1_PA"/>
</dbReference>
<organism evidence="2 3">
    <name type="scientific">Plakobranchus ocellatus</name>
    <dbReference type="NCBI Taxonomy" id="259542"/>
    <lineage>
        <taxon>Eukaryota</taxon>
        <taxon>Metazoa</taxon>
        <taxon>Spiralia</taxon>
        <taxon>Lophotrochozoa</taxon>
        <taxon>Mollusca</taxon>
        <taxon>Gastropoda</taxon>
        <taxon>Heterobranchia</taxon>
        <taxon>Euthyneura</taxon>
        <taxon>Panpulmonata</taxon>
        <taxon>Sacoglossa</taxon>
        <taxon>Placobranchoidea</taxon>
        <taxon>Plakobranchidae</taxon>
        <taxon>Plakobranchus</taxon>
    </lineage>
</organism>
<evidence type="ECO:0000313" key="3">
    <source>
        <dbReference type="Proteomes" id="UP000735302"/>
    </source>
</evidence>
<feature type="domain" description="Peptidase S1" evidence="1">
    <location>
        <begin position="20"/>
        <end position="70"/>
    </location>
</feature>
<feature type="non-terminal residue" evidence="2">
    <location>
        <position position="1"/>
    </location>
</feature>
<dbReference type="InterPro" id="IPR043504">
    <property type="entry name" value="Peptidase_S1_PA_chymotrypsin"/>
</dbReference>
<dbReference type="GO" id="GO:0004252">
    <property type="term" value="F:serine-type endopeptidase activity"/>
    <property type="evidence" value="ECO:0007669"/>
    <property type="project" value="InterPro"/>
</dbReference>
<gene>
    <name evidence="2" type="ORF">PoB_000605000</name>
</gene>
<accession>A0AAV3Y9U3</accession>
<dbReference type="Proteomes" id="UP000735302">
    <property type="component" value="Unassembled WGS sequence"/>
</dbReference>